<dbReference type="OrthoDB" id="445007at2759"/>
<comment type="caution">
    <text evidence="3">The sequence shown here is derived from an EMBL/GenBank/DDBJ whole genome shotgun (WGS) entry which is preliminary data.</text>
</comment>
<dbReference type="SUPFAM" id="SSF51197">
    <property type="entry name" value="Clavaminate synthase-like"/>
    <property type="match status" value="1"/>
</dbReference>
<dbReference type="Proteomes" id="UP000279259">
    <property type="component" value="Unassembled WGS sequence"/>
</dbReference>
<dbReference type="PANTHER" id="PTHR20883:SF48">
    <property type="entry name" value="ECTOINE DIOXYGENASE"/>
    <property type="match status" value="1"/>
</dbReference>
<evidence type="ECO:0000313" key="4">
    <source>
        <dbReference type="Proteomes" id="UP000279259"/>
    </source>
</evidence>
<comment type="similarity">
    <text evidence="2">Belongs to the PhyH family.</text>
</comment>
<organism evidence="3 4">
    <name type="scientific">Saitozyma podzolica</name>
    <dbReference type="NCBI Taxonomy" id="1890683"/>
    <lineage>
        <taxon>Eukaryota</taxon>
        <taxon>Fungi</taxon>
        <taxon>Dikarya</taxon>
        <taxon>Basidiomycota</taxon>
        <taxon>Agaricomycotina</taxon>
        <taxon>Tremellomycetes</taxon>
        <taxon>Tremellales</taxon>
        <taxon>Trimorphomycetaceae</taxon>
        <taxon>Saitozyma</taxon>
    </lineage>
</organism>
<dbReference type="STRING" id="1890683.A0A427XVP0"/>
<dbReference type="EMBL" id="RSCD01000026">
    <property type="protein sequence ID" value="RSH82902.1"/>
    <property type="molecule type" value="Genomic_DNA"/>
</dbReference>
<gene>
    <name evidence="3" type="ORF">EHS25_005892</name>
</gene>
<dbReference type="GO" id="GO:0046872">
    <property type="term" value="F:metal ion binding"/>
    <property type="evidence" value="ECO:0007669"/>
    <property type="project" value="UniProtKB-ARBA"/>
</dbReference>
<proteinExistence type="inferred from homology"/>
<evidence type="ECO:0000256" key="2">
    <source>
        <dbReference type="ARBA" id="ARBA00005830"/>
    </source>
</evidence>
<dbReference type="PANTHER" id="PTHR20883">
    <property type="entry name" value="PHYTANOYL-COA DIOXYGENASE DOMAIN CONTAINING 1"/>
    <property type="match status" value="1"/>
</dbReference>
<evidence type="ECO:0008006" key="5">
    <source>
        <dbReference type="Google" id="ProtNLM"/>
    </source>
</evidence>
<dbReference type="Pfam" id="PF05721">
    <property type="entry name" value="PhyH"/>
    <property type="match status" value="1"/>
</dbReference>
<evidence type="ECO:0000313" key="3">
    <source>
        <dbReference type="EMBL" id="RSH82902.1"/>
    </source>
</evidence>
<dbReference type="GO" id="GO:0016491">
    <property type="term" value="F:oxidoreductase activity"/>
    <property type="evidence" value="ECO:0007669"/>
    <property type="project" value="UniProtKB-ARBA"/>
</dbReference>
<dbReference type="InterPro" id="IPR008775">
    <property type="entry name" value="Phytyl_CoA_dOase-like"/>
</dbReference>
<accession>A0A427XVP0</accession>
<keyword evidence="4" id="KW-1185">Reference proteome</keyword>
<dbReference type="AlphaFoldDB" id="A0A427XVP0"/>
<reference evidence="3 4" key="1">
    <citation type="submission" date="2018-11" db="EMBL/GenBank/DDBJ databases">
        <title>Genome sequence of Saitozyma podzolica DSM 27192.</title>
        <authorList>
            <person name="Aliyu H."/>
            <person name="Gorte O."/>
            <person name="Ochsenreither K."/>
        </authorList>
    </citation>
    <scope>NUCLEOTIDE SEQUENCE [LARGE SCALE GENOMIC DNA]</scope>
    <source>
        <strain evidence="3 4">DSM 27192</strain>
    </source>
</reference>
<evidence type="ECO:0000256" key="1">
    <source>
        <dbReference type="ARBA" id="ARBA00001962"/>
    </source>
</evidence>
<name>A0A427XVP0_9TREE</name>
<dbReference type="Gene3D" id="2.60.120.620">
    <property type="entry name" value="q2cbj1_9rhob like domain"/>
    <property type="match status" value="1"/>
</dbReference>
<sequence length="129" mass="14369">MFYFKPPSARGQAMHQDNWFLKAHPETCLAAWVAIDDTDAANGGLILVPGSHKLEVLCHEDSDPTVSFSKNTVRIPEGMTRVQSELKAGDVLFFHGSMVHGSLPNTTTDRCRRSLIFHYVPRTSKEVAE</sequence>
<comment type="cofactor">
    <cofactor evidence="1">
        <name>Fe cation</name>
        <dbReference type="ChEBI" id="CHEBI:24875"/>
    </cofactor>
</comment>
<protein>
    <recommendedName>
        <fullName evidence="5">Fe2OG dioxygenase domain-containing protein</fullName>
    </recommendedName>
</protein>